<dbReference type="GO" id="GO:0003677">
    <property type="term" value="F:DNA binding"/>
    <property type="evidence" value="ECO:0007669"/>
    <property type="project" value="InterPro"/>
</dbReference>
<dbReference type="OrthoDB" id="9801441at2"/>
<evidence type="ECO:0000259" key="5">
    <source>
        <dbReference type="PROSITE" id="PS50893"/>
    </source>
</evidence>
<dbReference type="InterPro" id="IPR032524">
    <property type="entry name" value="ABC_tran_C"/>
</dbReference>
<dbReference type="Pfam" id="PF12848">
    <property type="entry name" value="ABC_tran_Xtn"/>
    <property type="match status" value="1"/>
</dbReference>
<feature type="domain" description="ABC transporter" evidence="5">
    <location>
        <begin position="4"/>
        <end position="263"/>
    </location>
</feature>
<evidence type="ECO:0000256" key="1">
    <source>
        <dbReference type="ARBA" id="ARBA00022737"/>
    </source>
</evidence>
<evidence type="ECO:0000313" key="6">
    <source>
        <dbReference type="EMBL" id="SHH36424.1"/>
    </source>
</evidence>
<dbReference type="InterPro" id="IPR051309">
    <property type="entry name" value="ABCF_ATPase"/>
</dbReference>
<feature type="coiled-coil region" evidence="4">
    <location>
        <begin position="535"/>
        <end position="630"/>
    </location>
</feature>
<dbReference type="InterPro" id="IPR037118">
    <property type="entry name" value="Val-tRNA_synth_C_sf"/>
</dbReference>
<dbReference type="InterPro" id="IPR032781">
    <property type="entry name" value="ABC_tran_Xtn"/>
</dbReference>
<organism evidence="6 7">
    <name type="scientific">Sporanaerobacter acetigenes DSM 13106</name>
    <dbReference type="NCBI Taxonomy" id="1123281"/>
    <lineage>
        <taxon>Bacteria</taxon>
        <taxon>Bacillati</taxon>
        <taxon>Bacillota</taxon>
        <taxon>Tissierellia</taxon>
        <taxon>Tissierellales</taxon>
        <taxon>Sporanaerobacteraceae</taxon>
        <taxon>Sporanaerobacter</taxon>
    </lineage>
</organism>
<keyword evidence="7" id="KW-1185">Reference proteome</keyword>
<sequence length="638" mass="74037">MIVLSCNNLSKTFIVDTILDNITFSINSGEKIGLVGLNGSGKTTLFNILAGEISKDSGDIYVQKDLKIGYLKQHVQIQSDKTVFEECLEVFVPIIEMEKNLRELEKQISIEGTKGETQKLNKLMEEYSDLLEEFSNKNGYGFKSEIKGVLKGLGFSDEDMEKEINKLSGGQKARLSLGKLLLEKPDLLLLDEPTNHLDIEAVTWLEKFLKEYTGTALIISHDRYFLDNVVDKIFQLENLTLKTYNGNYTEFMKKRKIEMELLKKQYDNQQKEIERQEEIIKRFLSYGGQRYIKQAQSRQKLLEKMKKVDKPAADGKKTKLKFEPKIESGREVLKIDEVSKSFDDGVLFKNVNFNVYRGEKVGLIGPNGIGKTTLFKMILKKTYQTSGDIALGSNVHIGYFDQEQENLNPDKTIIDEIWDENPDLDYYQIRTYLSQFLFLGDDIFKEIGDLSGGERSRVSLLKLMLSKSNFLLMDEPTNHLDIDSKEVLEGALERYNGTILVISHDRYFLNKVTNKIIELSKDGTEEFLGNYDYYLEKKNQVIEDYEEEETKTKTQMKIERKKEREKKEKEKERKMEIAKLENLIANEEEKIKEIDALMCKPEIYDEPEKVQDLAMKRDEVQNRLDMLYEEWINFTESS</sequence>
<evidence type="ECO:0000313" key="7">
    <source>
        <dbReference type="Proteomes" id="UP000184389"/>
    </source>
</evidence>
<feature type="coiled-coil region" evidence="4">
    <location>
        <begin position="94"/>
        <end position="137"/>
    </location>
</feature>
<dbReference type="SUPFAM" id="SSF52540">
    <property type="entry name" value="P-loop containing nucleoside triphosphate hydrolases"/>
    <property type="match status" value="2"/>
</dbReference>
<dbReference type="Proteomes" id="UP000184389">
    <property type="component" value="Unassembled WGS sequence"/>
</dbReference>
<dbReference type="InterPro" id="IPR003439">
    <property type="entry name" value="ABC_transporter-like_ATP-bd"/>
</dbReference>
<dbReference type="FunFam" id="3.40.50.300:FF:000309">
    <property type="entry name" value="ABC transporter ATP-binding protein"/>
    <property type="match status" value="1"/>
</dbReference>
<dbReference type="GO" id="GO:0005524">
    <property type="term" value="F:ATP binding"/>
    <property type="evidence" value="ECO:0007669"/>
    <property type="project" value="UniProtKB-KW"/>
</dbReference>
<dbReference type="RefSeq" id="WP_072742612.1">
    <property type="nucleotide sequence ID" value="NZ_FQXR01000002.1"/>
</dbReference>
<keyword evidence="1" id="KW-0677">Repeat</keyword>
<evidence type="ECO:0000256" key="3">
    <source>
        <dbReference type="ARBA" id="ARBA00022840"/>
    </source>
</evidence>
<dbReference type="CDD" id="cd03221">
    <property type="entry name" value="ABCF_EF-3"/>
    <property type="match status" value="2"/>
</dbReference>
<dbReference type="FunFam" id="3.40.50.300:FF:000011">
    <property type="entry name" value="Putative ABC transporter ATP-binding component"/>
    <property type="match status" value="1"/>
</dbReference>
<feature type="coiled-coil region" evidence="4">
    <location>
        <begin position="252"/>
        <end position="279"/>
    </location>
</feature>
<dbReference type="Gene3D" id="1.10.287.380">
    <property type="entry name" value="Valyl-tRNA synthetase, C-terminal domain"/>
    <property type="match status" value="1"/>
</dbReference>
<feature type="domain" description="ABC transporter" evidence="5">
    <location>
        <begin position="333"/>
        <end position="546"/>
    </location>
</feature>
<name>A0A1M5SD17_9FIRM</name>
<dbReference type="PROSITE" id="PS00211">
    <property type="entry name" value="ABC_TRANSPORTER_1"/>
    <property type="match status" value="2"/>
</dbReference>
<protein>
    <submittedName>
        <fullName evidence="6">ATP-binding cassette, subfamily F, member 3</fullName>
    </submittedName>
</protein>
<proteinExistence type="predicted"/>
<dbReference type="Pfam" id="PF16326">
    <property type="entry name" value="ABC_tran_CTD"/>
    <property type="match status" value="1"/>
</dbReference>
<dbReference type="InterPro" id="IPR003593">
    <property type="entry name" value="AAA+_ATPase"/>
</dbReference>
<dbReference type="InterPro" id="IPR017871">
    <property type="entry name" value="ABC_transporter-like_CS"/>
</dbReference>
<dbReference type="EMBL" id="FQXR01000002">
    <property type="protein sequence ID" value="SHH36424.1"/>
    <property type="molecule type" value="Genomic_DNA"/>
</dbReference>
<keyword evidence="4" id="KW-0175">Coiled coil</keyword>
<dbReference type="Pfam" id="PF00005">
    <property type="entry name" value="ABC_tran"/>
    <property type="match status" value="2"/>
</dbReference>
<dbReference type="GO" id="GO:0016887">
    <property type="term" value="F:ATP hydrolysis activity"/>
    <property type="evidence" value="ECO:0007669"/>
    <property type="project" value="InterPro"/>
</dbReference>
<reference evidence="6 7" key="1">
    <citation type="submission" date="2016-11" db="EMBL/GenBank/DDBJ databases">
        <authorList>
            <person name="Jaros S."/>
            <person name="Januszkiewicz K."/>
            <person name="Wedrychowicz H."/>
        </authorList>
    </citation>
    <scope>NUCLEOTIDE SEQUENCE [LARGE SCALE GENOMIC DNA]</scope>
    <source>
        <strain evidence="6 7">DSM 13106</strain>
    </source>
</reference>
<dbReference type="PANTHER" id="PTHR42855:SF2">
    <property type="entry name" value="DRUG RESISTANCE ABC TRANSPORTER,ATP-BINDING PROTEIN"/>
    <property type="match status" value="1"/>
</dbReference>
<evidence type="ECO:0000256" key="4">
    <source>
        <dbReference type="SAM" id="Coils"/>
    </source>
</evidence>
<dbReference type="STRING" id="1123281.SAMN02745180_00139"/>
<dbReference type="InterPro" id="IPR027417">
    <property type="entry name" value="P-loop_NTPase"/>
</dbReference>
<keyword evidence="3 6" id="KW-0067">ATP-binding</keyword>
<accession>A0A1M5SD17</accession>
<dbReference type="PANTHER" id="PTHR42855">
    <property type="entry name" value="ABC TRANSPORTER ATP-BINDING SUBUNIT"/>
    <property type="match status" value="1"/>
</dbReference>
<gene>
    <name evidence="6" type="ORF">SAMN02745180_00139</name>
</gene>
<dbReference type="AlphaFoldDB" id="A0A1M5SD17"/>
<dbReference type="Gene3D" id="3.40.50.300">
    <property type="entry name" value="P-loop containing nucleotide triphosphate hydrolases"/>
    <property type="match status" value="2"/>
</dbReference>
<evidence type="ECO:0000256" key="2">
    <source>
        <dbReference type="ARBA" id="ARBA00022741"/>
    </source>
</evidence>
<dbReference type="SMART" id="SM00382">
    <property type="entry name" value="AAA"/>
    <property type="match status" value="2"/>
</dbReference>
<keyword evidence="2" id="KW-0547">Nucleotide-binding</keyword>
<dbReference type="PROSITE" id="PS50893">
    <property type="entry name" value="ABC_TRANSPORTER_2"/>
    <property type="match status" value="2"/>
</dbReference>